<dbReference type="EMBL" id="CANTFL010001487">
    <property type="protein sequence ID" value="CAI5743266.1"/>
    <property type="molecule type" value="Genomic_DNA"/>
</dbReference>
<dbReference type="PANTHER" id="PTHR43102">
    <property type="entry name" value="SLR1143 PROTEIN"/>
    <property type="match status" value="1"/>
</dbReference>
<evidence type="ECO:0000256" key="1">
    <source>
        <dbReference type="SAM" id="MobiDB-lite"/>
    </source>
</evidence>
<gene>
    <name evidence="3" type="ORF">HBR001_LOCUS9391</name>
</gene>
<protein>
    <recommendedName>
        <fullName evidence="2">GAF domain-containing protein</fullName>
    </recommendedName>
</protein>
<feature type="compositionally biased region" description="Low complexity" evidence="1">
    <location>
        <begin position="423"/>
        <end position="432"/>
    </location>
</feature>
<reference evidence="3" key="1">
    <citation type="submission" date="2022-12" db="EMBL/GenBank/DDBJ databases">
        <authorList>
            <person name="Webb A."/>
        </authorList>
    </citation>
    <scope>NUCLEOTIDE SEQUENCE</scope>
    <source>
        <strain evidence="3">Hp1</strain>
    </source>
</reference>
<dbReference type="SUPFAM" id="SSF57903">
    <property type="entry name" value="FYVE/PHD zinc finger"/>
    <property type="match status" value="1"/>
</dbReference>
<dbReference type="InterPro" id="IPR003018">
    <property type="entry name" value="GAF"/>
</dbReference>
<dbReference type="AlphaFoldDB" id="A0AAV0V256"/>
<dbReference type="SUPFAM" id="SSF55781">
    <property type="entry name" value="GAF domain-like"/>
    <property type="match status" value="1"/>
</dbReference>
<feature type="region of interest" description="Disordered" evidence="1">
    <location>
        <begin position="405"/>
        <end position="432"/>
    </location>
</feature>
<sequence>MWKHRVQKPKASASYRSNISTKKNSQLVASSWNDREPPAPPLPLSVSLCGLVANAEAVHDRLGLSTCIDIATAAQLPSCRGDKRAQWKRLERSTAFTLLNRKDHVLALAQVEASIEEITRILGATTDHSHAASMTGLYDDGFIAGSVAYVQRPRDFQEDQEYHHLAVKATNFVHSRLLGKNEQWCYAEILRRHADGNSFTLTQGSLTTQQALSLPARSALKGTSQRVAQLRNVSAAYSVERQPGSHSLQVVFHAAYTLQPSKLDESFYDVRGTPVVSRKAAQIRLLRLGRSIAHLPQLVRRRRFGVQIYADRSACNVRNARCTCCTQKLVAFFVPRTQCYLCGYYVCTSCAASEEMEIHNGQITTINICARCRLSVEGCDYEHMMSVNAGPECVVPDLSSSPTTTAATEYLSSPTSSNCTAELSPSSSVSSDASSSQLLADLLEQVSNDEAKAGRRRAALTVLAQLMLADQDKTQMQVDKNAKLLQDACSSPQCLDASKVALDVSKRPKDLAACQFASAAARPYQMTPAVVEKNAAPNAEVEPFVYPVPLNEEVRLNAIEQLRLQDIVDVPELNVICALAAAEMQCPHSVVTLVEREIVRLLATNAPDVWDVGSRNPREQTFCQHFVMEDKPLLVRHAEADVRFYHIAPVKRMSLRFYAGFPIYVTMKGSRERIVVGALCCMDGKPHEMTRSQYWRLTKLATAASEILERLANERLAC</sequence>
<accession>A0AAV0V256</accession>
<name>A0AAV0V256_HYABA</name>
<dbReference type="Gene3D" id="3.30.450.40">
    <property type="match status" value="1"/>
</dbReference>
<dbReference type="Pfam" id="PF01590">
    <property type="entry name" value="GAF"/>
    <property type="match status" value="1"/>
</dbReference>
<dbReference type="Proteomes" id="UP001162031">
    <property type="component" value="Unassembled WGS sequence"/>
</dbReference>
<evidence type="ECO:0000313" key="4">
    <source>
        <dbReference type="Proteomes" id="UP001162031"/>
    </source>
</evidence>
<dbReference type="CDD" id="cd00065">
    <property type="entry name" value="FYVE_like_SF"/>
    <property type="match status" value="1"/>
</dbReference>
<keyword evidence="4" id="KW-1185">Reference proteome</keyword>
<proteinExistence type="predicted"/>
<dbReference type="PANTHER" id="PTHR43102:SF2">
    <property type="entry name" value="GAF DOMAIN-CONTAINING PROTEIN"/>
    <property type="match status" value="1"/>
</dbReference>
<feature type="compositionally biased region" description="Polar residues" evidence="1">
    <location>
        <begin position="405"/>
        <end position="421"/>
    </location>
</feature>
<organism evidence="3 4">
    <name type="scientific">Hyaloperonospora brassicae</name>
    <name type="common">Brassica downy mildew</name>
    <name type="synonym">Peronospora brassicae</name>
    <dbReference type="NCBI Taxonomy" id="162125"/>
    <lineage>
        <taxon>Eukaryota</taxon>
        <taxon>Sar</taxon>
        <taxon>Stramenopiles</taxon>
        <taxon>Oomycota</taxon>
        <taxon>Peronosporomycetes</taxon>
        <taxon>Peronosporales</taxon>
        <taxon>Peronosporaceae</taxon>
        <taxon>Hyaloperonospora</taxon>
    </lineage>
</organism>
<dbReference type="InterPro" id="IPR029016">
    <property type="entry name" value="GAF-like_dom_sf"/>
</dbReference>
<feature type="domain" description="GAF" evidence="2">
    <location>
        <begin position="574"/>
        <end position="693"/>
    </location>
</feature>
<comment type="caution">
    <text evidence="3">The sequence shown here is derived from an EMBL/GenBank/DDBJ whole genome shotgun (WGS) entry which is preliminary data.</text>
</comment>
<dbReference type="InterPro" id="IPR011011">
    <property type="entry name" value="Znf_FYVE_PHD"/>
</dbReference>
<evidence type="ECO:0000313" key="3">
    <source>
        <dbReference type="EMBL" id="CAI5743266.1"/>
    </source>
</evidence>
<evidence type="ECO:0000259" key="2">
    <source>
        <dbReference type="Pfam" id="PF01590"/>
    </source>
</evidence>